<dbReference type="Proteomes" id="UP000283738">
    <property type="component" value="Unassembled WGS sequence"/>
</dbReference>
<gene>
    <name evidence="1" type="ORF">DWY96_06510</name>
</gene>
<evidence type="ECO:0000313" key="1">
    <source>
        <dbReference type="EMBL" id="RGQ50598.1"/>
    </source>
</evidence>
<reference evidence="1 2" key="1">
    <citation type="submission" date="2018-08" db="EMBL/GenBank/DDBJ databases">
        <title>A genome reference for cultivated species of the human gut microbiota.</title>
        <authorList>
            <person name="Zou Y."/>
            <person name="Xue W."/>
            <person name="Luo G."/>
        </authorList>
    </citation>
    <scope>NUCLEOTIDE SEQUENCE [LARGE SCALE GENOMIC DNA]</scope>
    <source>
        <strain evidence="1 2">AF28-15</strain>
    </source>
</reference>
<dbReference type="AlphaFoldDB" id="A0A412BAT2"/>
<organism evidence="1 2">
    <name type="scientific">Roseburia inulinivorans</name>
    <dbReference type="NCBI Taxonomy" id="360807"/>
    <lineage>
        <taxon>Bacteria</taxon>
        <taxon>Bacillati</taxon>
        <taxon>Bacillota</taxon>
        <taxon>Clostridia</taxon>
        <taxon>Lachnospirales</taxon>
        <taxon>Lachnospiraceae</taxon>
        <taxon>Roseburia</taxon>
    </lineage>
</organism>
<evidence type="ECO:0000313" key="2">
    <source>
        <dbReference type="Proteomes" id="UP000283738"/>
    </source>
</evidence>
<accession>A0A412BAT2</accession>
<sequence>MKKFVVEVETLGRRQTRLVPARNENEASRNCTTAESKVISCVPYTGQKVGLSSQEEITERLFRGCLAANRRKKGGC</sequence>
<proteinExistence type="predicted"/>
<dbReference type="RefSeq" id="WP_118109465.1">
    <property type="nucleotide sequence ID" value="NZ_QRTF01000011.1"/>
</dbReference>
<name>A0A412BAT2_9FIRM</name>
<comment type="caution">
    <text evidence="1">The sequence shown here is derived from an EMBL/GenBank/DDBJ whole genome shotgun (WGS) entry which is preliminary data.</text>
</comment>
<protein>
    <submittedName>
        <fullName evidence="1">Uncharacterized protein</fullName>
    </submittedName>
</protein>
<dbReference type="EMBL" id="QRTF01000011">
    <property type="protein sequence ID" value="RGQ50598.1"/>
    <property type="molecule type" value="Genomic_DNA"/>
</dbReference>